<proteinExistence type="predicted"/>
<keyword evidence="2 4" id="KW-0238">DNA-binding</keyword>
<dbReference type="Gene3D" id="1.10.357.10">
    <property type="entry name" value="Tetracycline Repressor, domain 2"/>
    <property type="match status" value="1"/>
</dbReference>
<dbReference type="PANTHER" id="PTHR47506">
    <property type="entry name" value="TRANSCRIPTIONAL REGULATORY PROTEIN"/>
    <property type="match status" value="1"/>
</dbReference>
<gene>
    <name evidence="6" type="ORF">LX66_5520</name>
</gene>
<evidence type="ECO:0000256" key="3">
    <source>
        <dbReference type="ARBA" id="ARBA00023163"/>
    </source>
</evidence>
<dbReference type="SUPFAM" id="SSF48498">
    <property type="entry name" value="Tetracyclin repressor-like, C-terminal domain"/>
    <property type="match status" value="1"/>
</dbReference>
<dbReference type="InterPro" id="IPR009057">
    <property type="entry name" value="Homeodomain-like_sf"/>
</dbReference>
<dbReference type="Pfam" id="PF00440">
    <property type="entry name" value="TetR_N"/>
    <property type="match status" value="1"/>
</dbReference>
<dbReference type="Proteomes" id="UP000316778">
    <property type="component" value="Unassembled WGS sequence"/>
</dbReference>
<reference evidence="6 7" key="1">
    <citation type="journal article" date="2013" name="Stand. Genomic Sci.">
        <title>Genomic Encyclopedia of Type Strains, Phase I: The one thousand microbial genomes (KMG-I) project.</title>
        <authorList>
            <person name="Kyrpides N.C."/>
            <person name="Woyke T."/>
            <person name="Eisen J.A."/>
            <person name="Garrity G."/>
            <person name="Lilburn T.G."/>
            <person name="Beck B.J."/>
            <person name="Whitman W.B."/>
            <person name="Hugenholtz P."/>
            <person name="Klenk H.P."/>
        </authorList>
    </citation>
    <scope>NUCLEOTIDE SEQUENCE [LARGE SCALE GENOMIC DNA]</scope>
    <source>
        <strain evidence="6 7">DSM 13484</strain>
    </source>
</reference>
<evidence type="ECO:0000259" key="5">
    <source>
        <dbReference type="PROSITE" id="PS50977"/>
    </source>
</evidence>
<keyword evidence="3" id="KW-0804">Transcription</keyword>
<dbReference type="GO" id="GO:0003677">
    <property type="term" value="F:DNA binding"/>
    <property type="evidence" value="ECO:0007669"/>
    <property type="project" value="UniProtKB-UniRule"/>
</dbReference>
<organism evidence="6 7">
    <name type="scientific">Chitinophaga japonensis</name>
    <name type="common">Flexibacter japonensis</name>
    <dbReference type="NCBI Taxonomy" id="104662"/>
    <lineage>
        <taxon>Bacteria</taxon>
        <taxon>Pseudomonadati</taxon>
        <taxon>Bacteroidota</taxon>
        <taxon>Chitinophagia</taxon>
        <taxon>Chitinophagales</taxon>
        <taxon>Chitinophagaceae</taxon>
        <taxon>Chitinophaga</taxon>
    </lineage>
</organism>
<evidence type="ECO:0000313" key="7">
    <source>
        <dbReference type="Proteomes" id="UP000316778"/>
    </source>
</evidence>
<feature type="DNA-binding region" description="H-T-H motif" evidence="4">
    <location>
        <begin position="31"/>
        <end position="50"/>
    </location>
</feature>
<keyword evidence="1" id="KW-0805">Transcription regulation</keyword>
<dbReference type="InterPro" id="IPR001647">
    <property type="entry name" value="HTH_TetR"/>
</dbReference>
<keyword evidence="7" id="KW-1185">Reference proteome</keyword>
<name>A0A562SHZ5_CHIJA</name>
<comment type="caution">
    <text evidence="6">The sequence shown here is derived from an EMBL/GenBank/DDBJ whole genome shotgun (WGS) entry which is preliminary data.</text>
</comment>
<evidence type="ECO:0000256" key="2">
    <source>
        <dbReference type="ARBA" id="ARBA00023125"/>
    </source>
</evidence>
<dbReference type="OrthoDB" id="9798857at2"/>
<dbReference type="EMBL" id="VLLG01000008">
    <property type="protein sequence ID" value="TWI80915.1"/>
    <property type="molecule type" value="Genomic_DNA"/>
</dbReference>
<evidence type="ECO:0000313" key="6">
    <source>
        <dbReference type="EMBL" id="TWI80915.1"/>
    </source>
</evidence>
<protein>
    <submittedName>
        <fullName evidence="6">TetR family transcriptional regulator</fullName>
    </submittedName>
</protein>
<dbReference type="InterPro" id="IPR011075">
    <property type="entry name" value="TetR_C"/>
</dbReference>
<dbReference type="InterPro" id="IPR036271">
    <property type="entry name" value="Tet_transcr_reg_TetR-rel_C_sf"/>
</dbReference>
<sequence>MPFEPKSSQTRQWIIETTAELFNKKGYAGTSISDLTTATGMTKGAIYGNFENKEDIAIAAFEYNLQARINIIRQELEKATSYRDKLLVYANVFRPSRKFPFPGGGCPMQNTGIEADDTHELLREKAAQALEQWRRMLENLVNKGIAAGEFRPGTPARRIATSIIALAEGGILLQGVSRKAKDLELALDTVEEIINGISV</sequence>
<dbReference type="Pfam" id="PF16925">
    <property type="entry name" value="TetR_C_13"/>
    <property type="match status" value="1"/>
</dbReference>
<feature type="domain" description="HTH tetR-type" evidence="5">
    <location>
        <begin position="8"/>
        <end position="68"/>
    </location>
</feature>
<dbReference type="SUPFAM" id="SSF46689">
    <property type="entry name" value="Homeodomain-like"/>
    <property type="match status" value="1"/>
</dbReference>
<accession>A0A562SHZ5</accession>
<dbReference type="PRINTS" id="PR00455">
    <property type="entry name" value="HTHTETR"/>
</dbReference>
<dbReference type="PANTHER" id="PTHR47506:SF3">
    <property type="entry name" value="HTH-TYPE TRANSCRIPTIONAL REGULATOR LMRA"/>
    <property type="match status" value="1"/>
</dbReference>
<evidence type="ECO:0000256" key="4">
    <source>
        <dbReference type="PROSITE-ProRule" id="PRU00335"/>
    </source>
</evidence>
<evidence type="ECO:0000256" key="1">
    <source>
        <dbReference type="ARBA" id="ARBA00023015"/>
    </source>
</evidence>
<dbReference type="RefSeq" id="WP_145719468.1">
    <property type="nucleotide sequence ID" value="NZ_BAAAFY010000003.1"/>
</dbReference>
<dbReference type="AlphaFoldDB" id="A0A562SHZ5"/>
<dbReference type="PROSITE" id="PS50977">
    <property type="entry name" value="HTH_TETR_2"/>
    <property type="match status" value="1"/>
</dbReference>